<evidence type="ECO:0008006" key="3">
    <source>
        <dbReference type="Google" id="ProtNLM"/>
    </source>
</evidence>
<reference evidence="1 2" key="1">
    <citation type="journal article" date="2009" name="Genome Biol.">
        <title>Comparative genome and phenotypic analysis of Clostridium difficile 027 strains provides insight into the evolution of a hypervirulent bacterium.</title>
        <authorList>
            <person name="Stabler R.A."/>
            <person name="He M."/>
            <person name="Dawson L."/>
            <person name="Martin M."/>
            <person name="Valiente E."/>
            <person name="Corton C."/>
            <person name="Lawley T.D."/>
            <person name="Sebaihia M."/>
            <person name="Quail M.A."/>
            <person name="Rose G."/>
            <person name="Gerding D.N."/>
            <person name="Gibert M."/>
            <person name="Popoff M.R."/>
            <person name="Parkhill J."/>
            <person name="Dougan G."/>
            <person name="Wren B.W."/>
        </authorList>
    </citation>
    <scope>NUCLEOTIDE SEQUENCE [LARGE SCALE GENOMIC DNA]</scope>
    <source>
        <strain evidence="1 2">CD196</strain>
    </source>
</reference>
<dbReference type="InterPro" id="IPR024227">
    <property type="entry name" value="DUF3795"/>
</dbReference>
<dbReference type="AlphaFoldDB" id="A0A0H3MZN7"/>
<name>A0A0H3MZN7_CLODC</name>
<evidence type="ECO:0000313" key="1">
    <source>
        <dbReference type="EMBL" id="CBA61162.1"/>
    </source>
</evidence>
<sequence length="89" mass="10001">MFESRCGVCCDSCTKKEQVNCTGCPTMEKPFWGGECKVKTCCESKELNHCGECDTFPCDMLLNKGKDQGFDPMVNIGQCRKWLEETVSN</sequence>
<accession>A0A0H3MZN7</accession>
<organism evidence="1 2">
    <name type="scientific">Clostridioides difficile (strain CD196)</name>
    <name type="common">Peptoclostridium difficile</name>
    <dbReference type="NCBI Taxonomy" id="645462"/>
    <lineage>
        <taxon>Bacteria</taxon>
        <taxon>Bacillati</taxon>
        <taxon>Bacillota</taxon>
        <taxon>Clostridia</taxon>
        <taxon>Peptostreptococcales</taxon>
        <taxon>Peptostreptococcaceae</taxon>
        <taxon>Clostridioides</taxon>
    </lineage>
</organism>
<dbReference type="EMBL" id="FN538970">
    <property type="protein sequence ID" value="CBA61162.1"/>
    <property type="molecule type" value="Genomic_DNA"/>
</dbReference>
<evidence type="ECO:0000313" key="2">
    <source>
        <dbReference type="Proteomes" id="UP000002068"/>
    </source>
</evidence>
<dbReference type="HOGENOM" id="CLU_177593_2_0_9"/>
<protein>
    <recommendedName>
        <fullName evidence="3">DUF3795 domain-containing protein</fullName>
    </recommendedName>
</protein>
<dbReference type="Pfam" id="PF12675">
    <property type="entry name" value="DUF3795"/>
    <property type="match status" value="1"/>
</dbReference>
<dbReference type="Proteomes" id="UP000002068">
    <property type="component" value="Chromosome"/>
</dbReference>
<proteinExistence type="predicted"/>
<gene>
    <name evidence="1" type="ordered locus">CD196_0605</name>
</gene>
<dbReference type="RefSeq" id="WP_009888452.1">
    <property type="nucleotide sequence ID" value="NC_013315.1"/>
</dbReference>
<dbReference type="KEGG" id="cdc:CD196_0605"/>